<name>A0ABP9XHH5_9DEIO</name>
<gene>
    <name evidence="2" type="ORF">Dalu01_02418</name>
</gene>
<evidence type="ECO:0000256" key="1">
    <source>
        <dbReference type="SAM" id="Phobius"/>
    </source>
</evidence>
<protein>
    <submittedName>
        <fullName evidence="2">Uncharacterized protein</fullName>
    </submittedName>
</protein>
<keyword evidence="1" id="KW-0472">Membrane</keyword>
<keyword evidence="1" id="KW-0812">Transmembrane</keyword>
<comment type="caution">
    <text evidence="2">The sequence shown here is derived from an EMBL/GenBank/DDBJ whole genome shotgun (WGS) entry which is preliminary data.</text>
</comment>
<dbReference type="Proteomes" id="UP001404956">
    <property type="component" value="Unassembled WGS sequence"/>
</dbReference>
<keyword evidence="1" id="KW-1133">Transmembrane helix</keyword>
<proteinExistence type="predicted"/>
<evidence type="ECO:0000313" key="3">
    <source>
        <dbReference type="Proteomes" id="UP001404956"/>
    </source>
</evidence>
<reference evidence="2 3" key="1">
    <citation type="submission" date="2024-02" db="EMBL/GenBank/DDBJ databases">
        <title>Deinococcus aluminii NBRC 112889.</title>
        <authorList>
            <person name="Ichikawa N."/>
            <person name="Katano-Makiyama Y."/>
            <person name="Hidaka K."/>
        </authorList>
    </citation>
    <scope>NUCLEOTIDE SEQUENCE [LARGE SCALE GENOMIC DNA]</scope>
    <source>
        <strain evidence="2 3">NBRC 112889</strain>
    </source>
</reference>
<organism evidence="2 3">
    <name type="scientific">Deinococcus aluminii</name>
    <dbReference type="NCBI Taxonomy" id="1656885"/>
    <lineage>
        <taxon>Bacteria</taxon>
        <taxon>Thermotogati</taxon>
        <taxon>Deinococcota</taxon>
        <taxon>Deinococci</taxon>
        <taxon>Deinococcales</taxon>
        <taxon>Deinococcaceae</taxon>
        <taxon>Deinococcus</taxon>
    </lineage>
</organism>
<evidence type="ECO:0000313" key="2">
    <source>
        <dbReference type="EMBL" id="GAA5534010.1"/>
    </source>
</evidence>
<accession>A0ABP9XHH5</accession>
<keyword evidence="3" id="KW-1185">Reference proteome</keyword>
<feature type="transmembrane region" description="Helical" evidence="1">
    <location>
        <begin position="12"/>
        <end position="29"/>
    </location>
</feature>
<dbReference type="RefSeq" id="WP_345454948.1">
    <property type="nucleotide sequence ID" value="NZ_BAABRV010000005.1"/>
</dbReference>
<dbReference type="EMBL" id="BAABRV010000005">
    <property type="protein sequence ID" value="GAA5534010.1"/>
    <property type="molecule type" value="Genomic_DNA"/>
</dbReference>
<sequence>MIDLSDLLVNLLFLIGSVFLGVYVLLWLLSPRLRREIEAPKYRLQAQLDAERGRAAPEPGPEERP</sequence>